<evidence type="ECO:0000256" key="1">
    <source>
        <dbReference type="SAM" id="SignalP"/>
    </source>
</evidence>
<accession>A0ABN8F311</accession>
<evidence type="ECO:0000313" key="2">
    <source>
        <dbReference type="EMBL" id="CAH0997775.1"/>
    </source>
</evidence>
<dbReference type="Gene3D" id="3.10.450.50">
    <property type="match status" value="2"/>
</dbReference>
<feature type="signal peptide" evidence="1">
    <location>
        <begin position="1"/>
        <end position="20"/>
    </location>
</feature>
<dbReference type="SUPFAM" id="SSF54427">
    <property type="entry name" value="NTF2-like"/>
    <property type="match status" value="2"/>
</dbReference>
<proteinExistence type="predicted"/>
<feature type="chain" id="PRO_5046648823" description="SnoaL-like polyketide cyclase" evidence="1">
    <location>
        <begin position="21"/>
        <end position="269"/>
    </location>
</feature>
<dbReference type="EMBL" id="CAKLPY010000006">
    <property type="protein sequence ID" value="CAH0997775.1"/>
    <property type="molecule type" value="Genomic_DNA"/>
</dbReference>
<comment type="caution">
    <text evidence="2">The sequence shown here is derived from an EMBL/GenBank/DDBJ whole genome shotgun (WGS) entry which is preliminary data.</text>
</comment>
<organism evidence="2 3">
    <name type="scientific">Emticicia aquatica</name>
    <dbReference type="NCBI Taxonomy" id="1681835"/>
    <lineage>
        <taxon>Bacteria</taxon>
        <taxon>Pseudomonadati</taxon>
        <taxon>Bacteroidota</taxon>
        <taxon>Cytophagia</taxon>
        <taxon>Cytophagales</taxon>
        <taxon>Leadbetterellaceae</taxon>
        <taxon>Emticicia</taxon>
    </lineage>
</organism>
<sequence>MKKLIISALCFIAAIQFSFAQSNVEQLLSKLEEEYRQDPATFFKKHAADDFVFINAEGGSWDKNKTIQSVSRGKLEEVSLSDKTYKTFGNITIVNGINKSRWNFGQVTVNYTDAFTYIYQINGNDVKWISAQHSLVTPKDRNKAIYREMNQAFNKRQISDFGKYYADSFEIKGIGKGPKALEEFYKKNLTGFPDLQINIIEIIAEGDLVFARCENTGTQTGEFNGIKPTGKSGKVSHWTVNRFNAEGKMIEGWNLNDNLSMMQQLGVIK</sequence>
<dbReference type="RefSeq" id="WP_238808582.1">
    <property type="nucleotide sequence ID" value="NZ_CAKLPY010000006.1"/>
</dbReference>
<dbReference type="Proteomes" id="UP000837932">
    <property type="component" value="Unassembled WGS sequence"/>
</dbReference>
<protein>
    <recommendedName>
        <fullName evidence="4">SnoaL-like polyketide cyclase</fullName>
    </recommendedName>
</protein>
<keyword evidence="3" id="KW-1185">Reference proteome</keyword>
<dbReference type="PANTHER" id="PTHR38436">
    <property type="entry name" value="POLYKETIDE CYCLASE SNOAL-LIKE DOMAIN"/>
    <property type="match status" value="1"/>
</dbReference>
<gene>
    <name evidence="2" type="ORF">EMA8858_03909</name>
</gene>
<evidence type="ECO:0008006" key="4">
    <source>
        <dbReference type="Google" id="ProtNLM"/>
    </source>
</evidence>
<reference evidence="2" key="1">
    <citation type="submission" date="2021-12" db="EMBL/GenBank/DDBJ databases">
        <authorList>
            <person name="Rodrigo-Torres L."/>
            <person name="Arahal R. D."/>
            <person name="Lucena T."/>
        </authorList>
    </citation>
    <scope>NUCLEOTIDE SEQUENCE</scope>
    <source>
        <strain evidence="2">CECT 8858</strain>
    </source>
</reference>
<keyword evidence="1" id="KW-0732">Signal</keyword>
<evidence type="ECO:0000313" key="3">
    <source>
        <dbReference type="Proteomes" id="UP000837932"/>
    </source>
</evidence>
<dbReference type="PANTHER" id="PTHR38436:SF1">
    <property type="entry name" value="ESTER CYCLASE"/>
    <property type="match status" value="1"/>
</dbReference>
<dbReference type="Pfam" id="PF07366">
    <property type="entry name" value="SnoaL"/>
    <property type="match status" value="1"/>
</dbReference>
<name>A0ABN8F311_9BACT</name>
<dbReference type="InterPro" id="IPR009959">
    <property type="entry name" value="Cyclase_SnoaL-like"/>
</dbReference>
<dbReference type="InterPro" id="IPR032710">
    <property type="entry name" value="NTF2-like_dom_sf"/>
</dbReference>